<comment type="caution">
    <text evidence="3">The sequence shown here is derived from an EMBL/GenBank/DDBJ whole genome shotgun (WGS) entry which is preliminary data.</text>
</comment>
<evidence type="ECO:0000313" key="3">
    <source>
        <dbReference type="EMBL" id="MBU3875252.1"/>
    </source>
</evidence>
<reference evidence="3 4" key="1">
    <citation type="submission" date="2021-06" db="EMBL/GenBank/DDBJ databases">
        <title>Faecalicatena sp. nov. isolated from porcine feces.</title>
        <authorList>
            <person name="Oh B.S."/>
            <person name="Lee J.H."/>
        </authorList>
    </citation>
    <scope>NUCLEOTIDE SEQUENCE [LARGE SCALE GENOMIC DNA]</scope>
    <source>
        <strain evidence="3 4">AGMB00832</strain>
    </source>
</reference>
<dbReference type="PANTHER" id="PTHR48081">
    <property type="entry name" value="AB HYDROLASE SUPERFAMILY PROTEIN C4A8.06C"/>
    <property type="match status" value="1"/>
</dbReference>
<sequence>MLTFKQIHELPEFAGCADYIVPVGGEQAQQMANTPLSFFAQIGWSPEAMAYGFGRLQEICAQGKRVYYPLYEGKDLEKEPALRERFLIHFPVEKKTGFVVTCSGGAYIGAASMIEGYPSCKEINDLGYHAFTVNYRAGVNAKAPNPIEDLAVAVRYILDHAEELNVDPENYAVAGFSAGGHLAGCFGTEALGWKKYSLPKPAAVILAYPVITMQQYTHEDSRKNFLQEKAGDIAMQKKYSVEEQVTDSYPPTYVWQCERDNTVPVENTQLLIQVFEQYHVPHVYRTFDSEWHGWGCGKGTLAEGWVKEAIHFWEKYRQKA</sequence>
<gene>
    <name evidence="3" type="ORF">HGO97_005405</name>
</gene>
<keyword evidence="1 3" id="KW-0378">Hydrolase</keyword>
<feature type="domain" description="BD-FAE-like" evidence="2">
    <location>
        <begin position="93"/>
        <end position="272"/>
    </location>
</feature>
<keyword evidence="4" id="KW-1185">Reference proteome</keyword>
<dbReference type="RefSeq" id="WP_216240155.1">
    <property type="nucleotide sequence ID" value="NZ_JABACJ020000003.1"/>
</dbReference>
<organism evidence="3 4">
    <name type="scientific">Faecalicatena faecalis</name>
    <dbReference type="NCBI Taxonomy" id="2726362"/>
    <lineage>
        <taxon>Bacteria</taxon>
        <taxon>Bacillati</taxon>
        <taxon>Bacillota</taxon>
        <taxon>Clostridia</taxon>
        <taxon>Lachnospirales</taxon>
        <taxon>Lachnospiraceae</taxon>
        <taxon>Faecalicatena</taxon>
    </lineage>
</organism>
<evidence type="ECO:0000259" key="2">
    <source>
        <dbReference type="Pfam" id="PF20434"/>
    </source>
</evidence>
<dbReference type="InterPro" id="IPR049492">
    <property type="entry name" value="BD-FAE-like_dom"/>
</dbReference>
<dbReference type="PANTHER" id="PTHR48081:SF6">
    <property type="entry name" value="PEPTIDASE S9 PROLYL OLIGOPEPTIDASE CATALYTIC DOMAIN-CONTAINING PROTEIN"/>
    <property type="match status" value="1"/>
</dbReference>
<name>A0ABS6D0Y1_9FIRM</name>
<evidence type="ECO:0000256" key="1">
    <source>
        <dbReference type="ARBA" id="ARBA00022801"/>
    </source>
</evidence>
<protein>
    <submittedName>
        <fullName evidence="3">Alpha/beta hydrolase</fullName>
    </submittedName>
</protein>
<dbReference type="GO" id="GO:0016787">
    <property type="term" value="F:hydrolase activity"/>
    <property type="evidence" value="ECO:0007669"/>
    <property type="project" value="UniProtKB-KW"/>
</dbReference>
<dbReference type="EMBL" id="JABACJ020000003">
    <property type="protein sequence ID" value="MBU3875252.1"/>
    <property type="molecule type" value="Genomic_DNA"/>
</dbReference>
<accession>A0ABS6D0Y1</accession>
<dbReference type="Proteomes" id="UP000723714">
    <property type="component" value="Unassembled WGS sequence"/>
</dbReference>
<evidence type="ECO:0000313" key="4">
    <source>
        <dbReference type="Proteomes" id="UP000723714"/>
    </source>
</evidence>
<proteinExistence type="predicted"/>
<dbReference type="Pfam" id="PF20434">
    <property type="entry name" value="BD-FAE"/>
    <property type="match status" value="1"/>
</dbReference>
<dbReference type="InterPro" id="IPR050300">
    <property type="entry name" value="GDXG_lipolytic_enzyme"/>
</dbReference>